<gene>
    <name evidence="1" type="ORF">GJR95_31715</name>
</gene>
<sequence>MISASSCIKQLEHIRELLTHPAVDQHDIMRRVQKVFIEAGYKRSFYNLVFPAVHRAAAKHDESWFNDSDGRPVLSKLHCPPDSISSLGRCNWAGDPVFYCSSENGVPIFEVRAELGNTVALSVWVDKRNTKPMIDHNIETVGLVIGVKHIFDRLPDGDPFKTMLRHDDIFKAGTSEAIKEIDAYFGDLFIQSSAEVENLYLFTSAIARVYLNHMNSPSAGKVQALIYPSVESKLSGLNIAFNKTFARQHLKIRGAGLYTVEEHEPDKSRYSLKPTKGIANSKVDHGPIWRKFHAKHDSERYNLSPQTQIVKTADTSFLEFEDDPS</sequence>
<dbReference type="EMBL" id="CP045997">
    <property type="protein sequence ID" value="QHV99302.1"/>
    <property type="molecule type" value="Genomic_DNA"/>
</dbReference>
<evidence type="ECO:0000313" key="1">
    <source>
        <dbReference type="EMBL" id="QHV99302.1"/>
    </source>
</evidence>
<keyword evidence="2" id="KW-1185">Reference proteome</keyword>
<accession>A0A6P1W4P3</accession>
<proteinExistence type="predicted"/>
<dbReference type="KEGG" id="senf:GJR95_31715"/>
<dbReference type="AlphaFoldDB" id="A0A6P1W4P3"/>
<dbReference type="RefSeq" id="WP_162389706.1">
    <property type="nucleotide sequence ID" value="NZ_CP045997.1"/>
</dbReference>
<name>A0A6P1W4P3_9BACT</name>
<reference evidence="1 2" key="1">
    <citation type="submission" date="2019-11" db="EMBL/GenBank/DDBJ databases">
        <title>Spirosoma endbachense sp. nov., isolated from a natural salt meadow.</title>
        <authorList>
            <person name="Rojas J."/>
            <person name="Ambika Manirajan B."/>
            <person name="Ratering S."/>
            <person name="Suarez C."/>
            <person name="Geissler-Plaum R."/>
            <person name="Schnell S."/>
        </authorList>
    </citation>
    <scope>NUCLEOTIDE SEQUENCE [LARGE SCALE GENOMIC DNA]</scope>
    <source>
        <strain evidence="1 2">I-24</strain>
    </source>
</reference>
<evidence type="ECO:0000313" key="2">
    <source>
        <dbReference type="Proteomes" id="UP000464577"/>
    </source>
</evidence>
<organism evidence="1 2">
    <name type="scientific">Spirosoma endbachense</name>
    <dbReference type="NCBI Taxonomy" id="2666025"/>
    <lineage>
        <taxon>Bacteria</taxon>
        <taxon>Pseudomonadati</taxon>
        <taxon>Bacteroidota</taxon>
        <taxon>Cytophagia</taxon>
        <taxon>Cytophagales</taxon>
        <taxon>Cytophagaceae</taxon>
        <taxon>Spirosoma</taxon>
    </lineage>
</organism>
<dbReference type="Proteomes" id="UP000464577">
    <property type="component" value="Chromosome"/>
</dbReference>
<evidence type="ECO:0008006" key="3">
    <source>
        <dbReference type="Google" id="ProtNLM"/>
    </source>
</evidence>
<protein>
    <recommendedName>
        <fullName evidence="3">RES domain-containing protein</fullName>
    </recommendedName>
</protein>